<protein>
    <submittedName>
        <fullName evidence="1">Uncharacterized protein</fullName>
    </submittedName>
</protein>
<name>A0A9E5MP60_9GAMM</name>
<comment type="caution">
    <text evidence="1">The sequence shown here is derived from an EMBL/GenBank/DDBJ whole genome shotgun (WGS) entry which is preliminary data.</text>
</comment>
<keyword evidence="2" id="KW-1185">Reference proteome</keyword>
<dbReference type="EMBL" id="JAAONZ010000020">
    <property type="protein sequence ID" value="NHO67784.1"/>
    <property type="molecule type" value="Genomic_DNA"/>
</dbReference>
<dbReference type="Proteomes" id="UP000787472">
    <property type="component" value="Unassembled WGS sequence"/>
</dbReference>
<dbReference type="SUPFAM" id="SSF48452">
    <property type="entry name" value="TPR-like"/>
    <property type="match status" value="1"/>
</dbReference>
<gene>
    <name evidence="1" type="ORF">G8770_19745</name>
</gene>
<dbReference type="RefSeq" id="WP_167191165.1">
    <property type="nucleotide sequence ID" value="NZ_JAAONZ010000020.1"/>
</dbReference>
<dbReference type="AlphaFoldDB" id="A0A9E5MP60"/>
<dbReference type="InterPro" id="IPR011990">
    <property type="entry name" value="TPR-like_helical_dom_sf"/>
</dbReference>
<accession>A0A9E5MP60</accession>
<sequence length="111" mass="12236">MGINFQLHRASVNAAKGIREFQRADNALAKGNDDTAVKHLNKGLEKFSTALDHLVKAEADTYAKAAKDFDQGNEQLEKAIEAWADGKDSVAVSHYENALMKYDEALDLLDN</sequence>
<organism evidence="1 2">
    <name type="scientific">Pseudomaricurvus hydrocarbonicus</name>
    <dbReference type="NCBI Taxonomy" id="1470433"/>
    <lineage>
        <taxon>Bacteria</taxon>
        <taxon>Pseudomonadati</taxon>
        <taxon>Pseudomonadota</taxon>
        <taxon>Gammaproteobacteria</taxon>
        <taxon>Cellvibrionales</taxon>
        <taxon>Cellvibrionaceae</taxon>
        <taxon>Pseudomaricurvus</taxon>
    </lineage>
</organism>
<evidence type="ECO:0000313" key="1">
    <source>
        <dbReference type="EMBL" id="NHO67784.1"/>
    </source>
</evidence>
<proteinExistence type="predicted"/>
<dbReference type="Gene3D" id="1.20.120.660">
    <property type="entry name" value="IL-4 antagonist (De novo design) like domain"/>
    <property type="match status" value="1"/>
</dbReference>
<evidence type="ECO:0000313" key="2">
    <source>
        <dbReference type="Proteomes" id="UP000787472"/>
    </source>
</evidence>
<reference evidence="1" key="1">
    <citation type="submission" date="2020-03" db="EMBL/GenBank/DDBJ databases">
        <authorList>
            <person name="Guo F."/>
        </authorList>
    </citation>
    <scope>NUCLEOTIDE SEQUENCE</scope>
    <source>
        <strain evidence="1">JCM 30134</strain>
    </source>
</reference>